<name>A0AAD2CPU2_9STRA</name>
<sequence>CWGLDIWRRDWKFHVETQERHATNRPPLCPQVIFSGTAVSMFVGKTGAPALSPPRSLTAHTHAPVHHLMCLSFSAMGVRKGAAHVMFQLNIMLLDVSYTLIFRVRSVLKLLSWRPFIGNSLIEAVRHVRHGKKGGENVRRAKSQEGPRADSRHGTDPQRRSFLSARSLDERRSGRSAGSNISRTVEAFPFFSPVAAAGEIAFCSFKASCRRSCGGVMELEGKVNCCFVGNQDRCLDADPEACLLSSASRYQAPIILLYCCVFVARQTSRLRQALVFQVHWGLDMRRRDWKFHVETQERHAAIRPLQLRSDL</sequence>
<proteinExistence type="predicted"/>
<comment type="caution">
    <text evidence="2">The sequence shown here is derived from an EMBL/GenBank/DDBJ whole genome shotgun (WGS) entry which is preliminary data.</text>
</comment>
<keyword evidence="3" id="KW-1185">Reference proteome</keyword>
<evidence type="ECO:0000313" key="2">
    <source>
        <dbReference type="EMBL" id="CAJ1938520.1"/>
    </source>
</evidence>
<evidence type="ECO:0000313" key="3">
    <source>
        <dbReference type="Proteomes" id="UP001295423"/>
    </source>
</evidence>
<dbReference type="AlphaFoldDB" id="A0AAD2CPU2"/>
<organism evidence="2 3">
    <name type="scientific">Cylindrotheca closterium</name>
    <dbReference type="NCBI Taxonomy" id="2856"/>
    <lineage>
        <taxon>Eukaryota</taxon>
        <taxon>Sar</taxon>
        <taxon>Stramenopiles</taxon>
        <taxon>Ochrophyta</taxon>
        <taxon>Bacillariophyta</taxon>
        <taxon>Bacillariophyceae</taxon>
        <taxon>Bacillariophycidae</taxon>
        <taxon>Bacillariales</taxon>
        <taxon>Bacillariaceae</taxon>
        <taxon>Cylindrotheca</taxon>
    </lineage>
</organism>
<evidence type="ECO:0000256" key="1">
    <source>
        <dbReference type="SAM" id="MobiDB-lite"/>
    </source>
</evidence>
<reference evidence="2" key="1">
    <citation type="submission" date="2023-08" db="EMBL/GenBank/DDBJ databases">
        <authorList>
            <person name="Audoor S."/>
            <person name="Bilcke G."/>
        </authorList>
    </citation>
    <scope>NUCLEOTIDE SEQUENCE</scope>
</reference>
<accession>A0AAD2CPU2</accession>
<feature type="region of interest" description="Disordered" evidence="1">
    <location>
        <begin position="132"/>
        <end position="177"/>
    </location>
</feature>
<dbReference type="Proteomes" id="UP001295423">
    <property type="component" value="Unassembled WGS sequence"/>
</dbReference>
<dbReference type="EMBL" id="CAKOGP040000728">
    <property type="protein sequence ID" value="CAJ1938520.1"/>
    <property type="molecule type" value="Genomic_DNA"/>
</dbReference>
<feature type="compositionally biased region" description="Basic and acidic residues" evidence="1">
    <location>
        <begin position="133"/>
        <end position="159"/>
    </location>
</feature>
<gene>
    <name evidence="2" type="ORF">CYCCA115_LOCUS6163</name>
</gene>
<protein>
    <submittedName>
        <fullName evidence="2">Uncharacterized protein</fullName>
    </submittedName>
</protein>
<feature type="non-terminal residue" evidence="2">
    <location>
        <position position="1"/>
    </location>
</feature>